<evidence type="ECO:0000259" key="1">
    <source>
        <dbReference type="Pfam" id="PF07872"/>
    </source>
</evidence>
<feature type="domain" description="DUF1659" evidence="1">
    <location>
        <begin position="2"/>
        <end position="72"/>
    </location>
</feature>
<accession>A0A857DNP8</accession>
<dbReference type="Pfam" id="PF07872">
    <property type="entry name" value="DUF1659"/>
    <property type="match status" value="1"/>
</dbReference>
<gene>
    <name evidence="2" type="ORF">GQ588_13690</name>
</gene>
<evidence type="ECO:0000313" key="2">
    <source>
        <dbReference type="EMBL" id="QHA01965.1"/>
    </source>
</evidence>
<proteinExistence type="predicted"/>
<dbReference type="RefSeq" id="WP_019224637.1">
    <property type="nucleotide sequence ID" value="NZ_CP046996.1"/>
</dbReference>
<evidence type="ECO:0000313" key="3">
    <source>
        <dbReference type="Proteomes" id="UP000430508"/>
    </source>
</evidence>
<protein>
    <submittedName>
        <fullName evidence="2">DUF1659 domain-containing protein</fullName>
    </submittedName>
</protein>
<sequence length="74" mass="8027">MAVVAVPLNSALVVAYQEGTNSAGAPISRQKSLSYVRPDATEQALFEVVQALFGLSLHPVLDVILRKNFELIME</sequence>
<reference evidence="2 3" key="1">
    <citation type="submission" date="2019-12" db="EMBL/GenBank/DDBJ databases">
        <title>Sequence classification of anaerobic respiratory reductive dehalogenases: First we see many, then we see few.</title>
        <authorList>
            <person name="Molenda O."/>
            <person name="Puentes Jacome L.A."/>
            <person name="Cao X."/>
            <person name="Nesbo C.L."/>
            <person name="Tang S."/>
            <person name="Morson N."/>
            <person name="Patron J."/>
            <person name="Lomheim L."/>
            <person name="Wishart D.S."/>
            <person name="Edwards E.A."/>
        </authorList>
    </citation>
    <scope>NUCLEOTIDE SEQUENCE [LARGE SCALE GENOMIC DNA]</scope>
    <source>
        <strain evidence="2 3">12DCA</strain>
    </source>
</reference>
<dbReference type="InterPro" id="IPR012454">
    <property type="entry name" value="DUF1659"/>
</dbReference>
<name>A0A857DNP8_9FIRM</name>
<dbReference type="Proteomes" id="UP000430508">
    <property type="component" value="Chromosome"/>
</dbReference>
<dbReference type="EMBL" id="CP046996">
    <property type="protein sequence ID" value="QHA01965.1"/>
    <property type="molecule type" value="Genomic_DNA"/>
</dbReference>
<dbReference type="AlphaFoldDB" id="A0A857DNP8"/>
<organism evidence="2 3">
    <name type="scientific">Dehalobacter restrictus</name>
    <dbReference type="NCBI Taxonomy" id="55583"/>
    <lineage>
        <taxon>Bacteria</taxon>
        <taxon>Bacillati</taxon>
        <taxon>Bacillota</taxon>
        <taxon>Clostridia</taxon>
        <taxon>Eubacteriales</taxon>
        <taxon>Desulfitobacteriaceae</taxon>
        <taxon>Dehalobacter</taxon>
    </lineage>
</organism>